<dbReference type="AlphaFoldDB" id="A0A2B7WFM1"/>
<dbReference type="InterPro" id="IPR000719">
    <property type="entry name" value="Prot_kinase_dom"/>
</dbReference>
<dbReference type="SUPFAM" id="SSF56112">
    <property type="entry name" value="Protein kinase-like (PK-like)"/>
    <property type="match status" value="1"/>
</dbReference>
<dbReference type="GO" id="GO:0043484">
    <property type="term" value="P:regulation of RNA splicing"/>
    <property type="evidence" value="ECO:0007669"/>
    <property type="project" value="TreeGrafter"/>
</dbReference>
<evidence type="ECO:0000256" key="5">
    <source>
        <dbReference type="ARBA" id="ARBA00022840"/>
    </source>
</evidence>
<keyword evidence="1" id="KW-0723">Serine/threonine-protein kinase</keyword>
<evidence type="ECO:0000256" key="2">
    <source>
        <dbReference type="ARBA" id="ARBA00022679"/>
    </source>
</evidence>
<dbReference type="PROSITE" id="PS50011">
    <property type="entry name" value="PROTEIN_KINASE_DOM"/>
    <property type="match status" value="1"/>
</dbReference>
<reference evidence="7 8" key="1">
    <citation type="submission" date="2017-10" db="EMBL/GenBank/DDBJ databases">
        <title>Comparative genomics in systemic dimorphic fungi from Ajellomycetaceae.</title>
        <authorList>
            <person name="Munoz J.F."/>
            <person name="Mcewen J.G."/>
            <person name="Clay O.K."/>
            <person name="Cuomo C.A."/>
        </authorList>
    </citation>
    <scope>NUCLEOTIDE SEQUENCE [LARGE SCALE GENOMIC DNA]</scope>
    <source>
        <strain evidence="7 8">UAMH5409</strain>
    </source>
</reference>
<sequence>MSHTATAGLSLEQMLDLRPTRTLTVQLLKPLLRQILTFNSEICFYVLTILKFSQCLKTSSYNNPHQSRRIPRTGRRPIITDFGEARFADENNRGQDVMPDVYRAPEVVLRMDWNNKVDIWSIAMVFWDLVAGRTLFQATNDEKLLDDTLHLAEMIAIMGPPPTEFLKRSEVSSIWWDGNGQQACGKYRRRKQNGSYKLSPKDLALVA</sequence>
<name>A0A2B7WFM1_9EURO</name>
<accession>A0A2B7WFM1</accession>
<dbReference type="Pfam" id="PF00069">
    <property type="entry name" value="Pkinase"/>
    <property type="match status" value="1"/>
</dbReference>
<dbReference type="GO" id="GO:0005524">
    <property type="term" value="F:ATP binding"/>
    <property type="evidence" value="ECO:0007669"/>
    <property type="project" value="UniProtKB-KW"/>
</dbReference>
<evidence type="ECO:0000256" key="3">
    <source>
        <dbReference type="ARBA" id="ARBA00022741"/>
    </source>
</evidence>
<keyword evidence="5" id="KW-0067">ATP-binding</keyword>
<dbReference type="STRING" id="1447875.A0A2B7WFM1"/>
<gene>
    <name evidence="7" type="ORF">AJ79_10117</name>
</gene>
<keyword evidence="4" id="KW-0418">Kinase</keyword>
<dbReference type="GO" id="GO:0005634">
    <property type="term" value="C:nucleus"/>
    <property type="evidence" value="ECO:0007669"/>
    <property type="project" value="TreeGrafter"/>
</dbReference>
<dbReference type="Gene3D" id="1.10.510.10">
    <property type="entry name" value="Transferase(Phosphotransferase) domain 1"/>
    <property type="match status" value="1"/>
</dbReference>
<keyword evidence="3" id="KW-0547">Nucleotide-binding</keyword>
<dbReference type="Proteomes" id="UP000223968">
    <property type="component" value="Unassembled WGS sequence"/>
</dbReference>
<evidence type="ECO:0000313" key="8">
    <source>
        <dbReference type="Proteomes" id="UP000223968"/>
    </source>
</evidence>
<evidence type="ECO:0000256" key="1">
    <source>
        <dbReference type="ARBA" id="ARBA00022527"/>
    </source>
</evidence>
<evidence type="ECO:0000313" key="7">
    <source>
        <dbReference type="EMBL" id="PGG95337.1"/>
    </source>
</evidence>
<keyword evidence="8" id="KW-1185">Reference proteome</keyword>
<feature type="domain" description="Protein kinase" evidence="6">
    <location>
        <begin position="1"/>
        <end position="207"/>
    </location>
</feature>
<organism evidence="7 8">
    <name type="scientific">Helicocarpus griseus UAMH5409</name>
    <dbReference type="NCBI Taxonomy" id="1447875"/>
    <lineage>
        <taxon>Eukaryota</taxon>
        <taxon>Fungi</taxon>
        <taxon>Dikarya</taxon>
        <taxon>Ascomycota</taxon>
        <taxon>Pezizomycotina</taxon>
        <taxon>Eurotiomycetes</taxon>
        <taxon>Eurotiomycetidae</taxon>
        <taxon>Onygenales</taxon>
        <taxon>Ajellomycetaceae</taxon>
        <taxon>Helicocarpus</taxon>
    </lineage>
</organism>
<evidence type="ECO:0000259" key="6">
    <source>
        <dbReference type="PROSITE" id="PS50011"/>
    </source>
</evidence>
<dbReference type="InterPro" id="IPR051175">
    <property type="entry name" value="CLK_kinases"/>
</dbReference>
<dbReference type="PANTHER" id="PTHR45646">
    <property type="entry name" value="SERINE/THREONINE-PROTEIN KINASE DOA-RELATED"/>
    <property type="match status" value="1"/>
</dbReference>
<evidence type="ECO:0000256" key="4">
    <source>
        <dbReference type="ARBA" id="ARBA00022777"/>
    </source>
</evidence>
<dbReference type="InterPro" id="IPR011009">
    <property type="entry name" value="Kinase-like_dom_sf"/>
</dbReference>
<dbReference type="OrthoDB" id="5979581at2759"/>
<protein>
    <recommendedName>
        <fullName evidence="6">Protein kinase domain-containing protein</fullName>
    </recommendedName>
</protein>
<comment type="caution">
    <text evidence="7">The sequence shown here is derived from an EMBL/GenBank/DDBJ whole genome shotgun (WGS) entry which is preliminary data.</text>
</comment>
<keyword evidence="2" id="KW-0808">Transferase</keyword>
<dbReference type="GO" id="GO:0004674">
    <property type="term" value="F:protein serine/threonine kinase activity"/>
    <property type="evidence" value="ECO:0007669"/>
    <property type="project" value="UniProtKB-KW"/>
</dbReference>
<proteinExistence type="predicted"/>
<dbReference type="PANTHER" id="PTHR45646:SF11">
    <property type="entry name" value="SERINE_THREONINE-PROTEIN KINASE DOA"/>
    <property type="match status" value="1"/>
</dbReference>
<dbReference type="EMBL" id="PDNB01000358">
    <property type="protein sequence ID" value="PGG95337.1"/>
    <property type="molecule type" value="Genomic_DNA"/>
</dbReference>